<dbReference type="AlphaFoldDB" id="A0A2A4B212"/>
<name>A0A2A4B212_9SPHN</name>
<reference evidence="1 2" key="1">
    <citation type="submission" date="2017-09" db="EMBL/GenBank/DDBJ databases">
        <title>Sphingomonas spermidinifaciens 9NM-10, whole genome shotgun sequence.</title>
        <authorList>
            <person name="Feng G."/>
            <person name="Zhu H."/>
        </authorList>
    </citation>
    <scope>NUCLEOTIDE SEQUENCE [LARGE SCALE GENOMIC DNA]</scope>
    <source>
        <strain evidence="1 2">9NM-10</strain>
    </source>
</reference>
<dbReference type="InterPro" id="IPR017853">
    <property type="entry name" value="GH"/>
</dbReference>
<accession>A0A2A4B212</accession>
<dbReference type="OrthoDB" id="6949258at2"/>
<proteinExistence type="predicted"/>
<dbReference type="Proteomes" id="UP000218366">
    <property type="component" value="Unassembled WGS sequence"/>
</dbReference>
<comment type="caution">
    <text evidence="1">The sequence shown here is derived from an EMBL/GenBank/DDBJ whole genome shotgun (WGS) entry which is preliminary data.</text>
</comment>
<gene>
    <name evidence="1" type="ORF">COC42_16565</name>
</gene>
<dbReference type="EMBL" id="NWMW01000003">
    <property type="protein sequence ID" value="PCD01724.1"/>
    <property type="molecule type" value="Genomic_DNA"/>
</dbReference>
<organism evidence="1 2">
    <name type="scientific">Sphingomonas spermidinifaciens</name>
    <dbReference type="NCBI Taxonomy" id="1141889"/>
    <lineage>
        <taxon>Bacteria</taxon>
        <taxon>Pseudomonadati</taxon>
        <taxon>Pseudomonadota</taxon>
        <taxon>Alphaproteobacteria</taxon>
        <taxon>Sphingomonadales</taxon>
        <taxon>Sphingomonadaceae</taxon>
        <taxon>Sphingomonas</taxon>
    </lineage>
</organism>
<keyword evidence="2" id="KW-1185">Reference proteome</keyword>
<dbReference type="SUPFAM" id="SSF51445">
    <property type="entry name" value="(Trans)glycosidases"/>
    <property type="match status" value="1"/>
</dbReference>
<evidence type="ECO:0008006" key="3">
    <source>
        <dbReference type="Google" id="ProtNLM"/>
    </source>
</evidence>
<sequence length="1129" mass="119346">MSVGQKAASAAGFLAHVGVNIHSGPGLDGYANSSMVLRSLNYLGIDRVRDAFAVNGVGGATVTALADAGIKFDFIYSRERALEGNEGFDRFVTELTKFRADHPGGLLAVEGLNEVNLSEIKHLDVSGLDAAAVVQRGLYAAIKGSAALSDIPVINLTVGNEDKATYQALGDLGAYSDFANSHAYTPTGASGDRQMEESIALAKTGSSGDPVWITETGFTTLPSAVALGVTDAVQAKLTLTSVFHAFENGAAQTFLYELLDSNLDNGRPEREQHFGLFEADGTPKLAATALHNLNAIFSDTRTAAGDRSAVMDETAFSLTGAPKDTHSMTLSKGEGVFDIAVWRDAVLWDGKAKKEIEIAPATMTLDFGSVQKTVYVYDPLKGLDPVAVYHDVDRISLSVGDSPLIVEVGAGAAVAKISHDFDAEVAMTASQFVASIDKLAQSPDLSRVTLTDGQALRVSSKAAIVDMIANYGDVLGKIAGGYSFVTTVLGDDWREDKQYDSTGALVTTIDSGFSKGVLVSQHVIGADGSDQKLRYVGGKLVEDITVSAAGDRTVKRYDAATGDLQWVTEDNADGTRRSSAYEGGLLKSLTVIEKSGRKIVEQYEGTRLAMRDVYEPSGDSSHSVIDEAGQLSRRTINYADGRVEQVAYGLTGRGYAEQHQYFDAKGKVTAVTRYRGDGTMHSTENYAADGGKAFATYNAAGKLATTARTAADGTRDTRSFAANGATVSWSQVAANGVTTNKTYDPETGALRQQTVQRPDGSSEINVFGISGRSYTRQTSVLDSAGRTVSLTRYHADGTLDYTENNNYQSGARAMTMYDAAGRKTSTARIESNGARETLTYDTAGRIVARTTVDENGVTTITRYSYDGSMLSRLVNNPDGTGESHLFNVTNQPYSKSSTYLDKNGKTVALVQYRADGTLYFTLNRGSNAVAESNYDARGRLVTSLRTMADGSRTTLTYAPETGKLLSKQEVTATSDFITSRYEGGVLSSITSRFADGNWSVETFANGGSTLESYTAKGARISTRVTDATGTQTLTTYDPLTGKPVETKVTSAALALTPSSGQNSAASALLATTTASTPIALMDAARFGVNAAAVTDFSVASSSSSGLGLGITTIASRSNDRLQTTASIGL</sequence>
<dbReference type="Gene3D" id="3.20.20.80">
    <property type="entry name" value="Glycosidases"/>
    <property type="match status" value="1"/>
</dbReference>
<evidence type="ECO:0000313" key="1">
    <source>
        <dbReference type="EMBL" id="PCD01724.1"/>
    </source>
</evidence>
<protein>
    <recommendedName>
        <fullName evidence="3">RHS repeat protein</fullName>
    </recommendedName>
</protein>
<evidence type="ECO:0000313" key="2">
    <source>
        <dbReference type="Proteomes" id="UP000218366"/>
    </source>
</evidence>
<dbReference type="RefSeq" id="WP_096344468.1">
    <property type="nucleotide sequence ID" value="NZ_NWMW01000003.1"/>
</dbReference>
<dbReference type="Gene3D" id="3.90.930.1">
    <property type="match status" value="4"/>
</dbReference>